<dbReference type="UniPathway" id="UPA00138"/>
<dbReference type="GO" id="GO:0004807">
    <property type="term" value="F:triose-phosphate isomerase activity"/>
    <property type="evidence" value="ECO:0007669"/>
    <property type="project" value="UniProtKB-EC"/>
</dbReference>
<comment type="pathway">
    <text evidence="3">Carbohydrate degradation; glycolysis; D-glyceraldehyde 3-phosphate from glycerone phosphate: step 1/1.</text>
</comment>
<dbReference type="CDD" id="cd00311">
    <property type="entry name" value="TIM"/>
    <property type="match status" value="1"/>
</dbReference>
<comment type="subcellular location">
    <subcellularLocation>
        <location evidence="3">Cytoplasm</location>
    </subcellularLocation>
</comment>
<dbReference type="PANTHER" id="PTHR21139">
    <property type="entry name" value="TRIOSEPHOSPHATE ISOMERASE"/>
    <property type="match status" value="1"/>
</dbReference>
<comment type="catalytic activity">
    <reaction evidence="3">
        <text>D-glyceraldehyde 3-phosphate = dihydroxyacetone phosphate</text>
        <dbReference type="Rhea" id="RHEA:18585"/>
        <dbReference type="ChEBI" id="CHEBI:57642"/>
        <dbReference type="ChEBI" id="CHEBI:59776"/>
        <dbReference type="EC" id="5.3.1.1"/>
    </reaction>
</comment>
<gene>
    <name evidence="4" type="ORF">UU59_C0016G0009</name>
</gene>
<dbReference type="AlphaFoldDB" id="A0A0G0W4J7"/>
<dbReference type="Gene3D" id="3.20.20.70">
    <property type="entry name" value="Aldolase class I"/>
    <property type="match status" value="2"/>
</dbReference>
<dbReference type="Proteomes" id="UP000034544">
    <property type="component" value="Unassembled WGS sequence"/>
</dbReference>
<dbReference type="GO" id="GO:0005829">
    <property type="term" value="C:cytosol"/>
    <property type="evidence" value="ECO:0007669"/>
    <property type="project" value="TreeGrafter"/>
</dbReference>
<dbReference type="UniPathway" id="UPA00109">
    <property type="reaction ID" value="UER00189"/>
</dbReference>
<dbReference type="GO" id="GO:0019563">
    <property type="term" value="P:glycerol catabolic process"/>
    <property type="evidence" value="ECO:0007669"/>
    <property type="project" value="TreeGrafter"/>
</dbReference>
<dbReference type="InterPro" id="IPR000652">
    <property type="entry name" value="Triosephosphate_isomerase"/>
</dbReference>
<dbReference type="PATRIC" id="fig|1619131.3.peg.404"/>
<accession>A0A0G0W4J7</accession>
<comment type="subunit">
    <text evidence="3">Homodimer.</text>
</comment>
<sequence length="216" mass="23639">MKYIVANWKMNMNIQDVIGWAAGFDTAVLKTGVGVIVAPASIHIFPVAELLKKIGVDISAQDISIEEKGAHTGEMGAFQVKEMCKYAIVGHSERKEAPELVIKKIDACLANEITPIVCFVEPEKVEMYKRPGAIYAWEDPANISKNGKYREKNTKDIKEGVEKIREILNDGEPLLYGGSVNGQNIPDLVNIEKLDGVLVGNASLDPKHFSGIVAAY</sequence>
<dbReference type="GO" id="GO:0006094">
    <property type="term" value="P:gluconeogenesis"/>
    <property type="evidence" value="ECO:0007669"/>
    <property type="project" value="UniProtKB-UniPathway"/>
</dbReference>
<reference evidence="4 5" key="1">
    <citation type="journal article" date="2015" name="Nature">
        <title>rRNA introns, odd ribosomes, and small enigmatic genomes across a large radiation of phyla.</title>
        <authorList>
            <person name="Brown C.T."/>
            <person name="Hug L.A."/>
            <person name="Thomas B.C."/>
            <person name="Sharon I."/>
            <person name="Castelle C.J."/>
            <person name="Singh A."/>
            <person name="Wilkins M.J."/>
            <person name="Williams K.H."/>
            <person name="Banfield J.F."/>
        </authorList>
    </citation>
    <scope>NUCLEOTIDE SEQUENCE [LARGE SCALE GENOMIC DNA]</scope>
</reference>
<dbReference type="Pfam" id="PF00121">
    <property type="entry name" value="TIM"/>
    <property type="match status" value="2"/>
</dbReference>
<keyword evidence="3" id="KW-0324">Glycolysis</keyword>
<name>A0A0G0W4J7_UNCKA</name>
<evidence type="ECO:0000256" key="3">
    <source>
        <dbReference type="RuleBase" id="RU363013"/>
    </source>
</evidence>
<keyword evidence="3" id="KW-0312">Gluconeogenesis</keyword>
<protein>
    <recommendedName>
        <fullName evidence="3">Triosephosphate isomerase</fullName>
        <ecNumber evidence="3">5.3.1.1</ecNumber>
    </recommendedName>
</protein>
<evidence type="ECO:0000313" key="4">
    <source>
        <dbReference type="EMBL" id="KKS06952.1"/>
    </source>
</evidence>
<dbReference type="GO" id="GO:0046166">
    <property type="term" value="P:glyceraldehyde-3-phosphate biosynthetic process"/>
    <property type="evidence" value="ECO:0007669"/>
    <property type="project" value="TreeGrafter"/>
</dbReference>
<evidence type="ECO:0000313" key="5">
    <source>
        <dbReference type="Proteomes" id="UP000034544"/>
    </source>
</evidence>
<keyword evidence="2 3" id="KW-0413">Isomerase</keyword>
<comment type="similarity">
    <text evidence="1 3">Belongs to the triosephosphate isomerase family.</text>
</comment>
<organism evidence="4 5">
    <name type="scientific">candidate division WWE3 bacterium GW2011_GWE1_41_27</name>
    <dbReference type="NCBI Taxonomy" id="1619131"/>
    <lineage>
        <taxon>Bacteria</taxon>
        <taxon>Katanobacteria</taxon>
    </lineage>
</organism>
<evidence type="ECO:0000256" key="2">
    <source>
        <dbReference type="ARBA" id="ARBA00023235"/>
    </source>
</evidence>
<comment type="caution">
    <text evidence="4">The sequence shown here is derived from an EMBL/GenBank/DDBJ whole genome shotgun (WGS) entry which is preliminary data.</text>
</comment>
<dbReference type="GO" id="GO:0006096">
    <property type="term" value="P:glycolytic process"/>
    <property type="evidence" value="ECO:0007669"/>
    <property type="project" value="UniProtKB-UniPathway"/>
</dbReference>
<dbReference type="InterPro" id="IPR013785">
    <property type="entry name" value="Aldolase_TIM"/>
</dbReference>
<dbReference type="EC" id="5.3.1.1" evidence="3"/>
<dbReference type="EMBL" id="LCBF01000016">
    <property type="protein sequence ID" value="KKS06952.1"/>
    <property type="molecule type" value="Genomic_DNA"/>
</dbReference>
<comment type="pathway">
    <text evidence="3">Carbohydrate biosynthesis; gluconeogenesis.</text>
</comment>
<dbReference type="PROSITE" id="PS51440">
    <property type="entry name" value="TIM_2"/>
    <property type="match status" value="1"/>
</dbReference>
<dbReference type="SUPFAM" id="SSF51351">
    <property type="entry name" value="Triosephosphate isomerase (TIM)"/>
    <property type="match status" value="1"/>
</dbReference>
<dbReference type="PANTHER" id="PTHR21139:SF42">
    <property type="entry name" value="TRIOSEPHOSPHATE ISOMERASE"/>
    <property type="match status" value="1"/>
</dbReference>
<keyword evidence="3" id="KW-0963">Cytoplasm</keyword>
<proteinExistence type="inferred from homology"/>
<evidence type="ECO:0000256" key="1">
    <source>
        <dbReference type="ARBA" id="ARBA00007422"/>
    </source>
</evidence>
<dbReference type="InterPro" id="IPR035990">
    <property type="entry name" value="TIM_sf"/>
</dbReference>